<proteinExistence type="predicted"/>
<dbReference type="AlphaFoldDB" id="A0A4Y7SR78"/>
<evidence type="ECO:0000313" key="3">
    <source>
        <dbReference type="Proteomes" id="UP000298030"/>
    </source>
</evidence>
<comment type="caution">
    <text evidence="2">The sequence shown here is derived from an EMBL/GenBank/DDBJ whole genome shotgun (WGS) entry which is preliminary data.</text>
</comment>
<sequence length="94" mass="10097">MPRQISRRSAGGLLGLAIPALLLTLSKRLGSEVQVAFPPLYNSVCRAFKLELSKDLPSSILLDKMPISGKDGPDTTSNVKIVERAFGRSSPLCT</sequence>
<keyword evidence="1" id="KW-0732">Signal</keyword>
<keyword evidence="3" id="KW-1185">Reference proteome</keyword>
<evidence type="ECO:0000256" key="1">
    <source>
        <dbReference type="SAM" id="SignalP"/>
    </source>
</evidence>
<feature type="chain" id="PRO_5021300356" evidence="1">
    <location>
        <begin position="31"/>
        <end position="94"/>
    </location>
</feature>
<evidence type="ECO:0000313" key="2">
    <source>
        <dbReference type="EMBL" id="TEB24134.1"/>
    </source>
</evidence>
<reference evidence="2 3" key="1">
    <citation type="journal article" date="2019" name="Nat. Ecol. Evol.">
        <title>Megaphylogeny resolves global patterns of mushroom evolution.</title>
        <authorList>
            <person name="Varga T."/>
            <person name="Krizsan K."/>
            <person name="Foldi C."/>
            <person name="Dima B."/>
            <person name="Sanchez-Garcia M."/>
            <person name="Sanchez-Ramirez S."/>
            <person name="Szollosi G.J."/>
            <person name="Szarkandi J.G."/>
            <person name="Papp V."/>
            <person name="Albert L."/>
            <person name="Andreopoulos W."/>
            <person name="Angelini C."/>
            <person name="Antonin V."/>
            <person name="Barry K.W."/>
            <person name="Bougher N.L."/>
            <person name="Buchanan P."/>
            <person name="Buyck B."/>
            <person name="Bense V."/>
            <person name="Catcheside P."/>
            <person name="Chovatia M."/>
            <person name="Cooper J."/>
            <person name="Damon W."/>
            <person name="Desjardin D."/>
            <person name="Finy P."/>
            <person name="Geml J."/>
            <person name="Haridas S."/>
            <person name="Hughes K."/>
            <person name="Justo A."/>
            <person name="Karasinski D."/>
            <person name="Kautmanova I."/>
            <person name="Kiss B."/>
            <person name="Kocsube S."/>
            <person name="Kotiranta H."/>
            <person name="LaButti K.M."/>
            <person name="Lechner B.E."/>
            <person name="Liimatainen K."/>
            <person name="Lipzen A."/>
            <person name="Lukacs Z."/>
            <person name="Mihaltcheva S."/>
            <person name="Morgado L.N."/>
            <person name="Niskanen T."/>
            <person name="Noordeloos M.E."/>
            <person name="Ohm R.A."/>
            <person name="Ortiz-Santana B."/>
            <person name="Ovrebo C."/>
            <person name="Racz N."/>
            <person name="Riley R."/>
            <person name="Savchenko A."/>
            <person name="Shiryaev A."/>
            <person name="Soop K."/>
            <person name="Spirin V."/>
            <person name="Szebenyi C."/>
            <person name="Tomsovsky M."/>
            <person name="Tulloss R.E."/>
            <person name="Uehling J."/>
            <person name="Grigoriev I.V."/>
            <person name="Vagvolgyi C."/>
            <person name="Papp T."/>
            <person name="Martin F.M."/>
            <person name="Miettinen O."/>
            <person name="Hibbett D.S."/>
            <person name="Nagy L.G."/>
        </authorList>
    </citation>
    <scope>NUCLEOTIDE SEQUENCE [LARGE SCALE GENOMIC DNA]</scope>
    <source>
        <strain evidence="2 3">FP101781</strain>
    </source>
</reference>
<accession>A0A4Y7SR78</accession>
<feature type="signal peptide" evidence="1">
    <location>
        <begin position="1"/>
        <end position="30"/>
    </location>
</feature>
<dbReference type="Proteomes" id="UP000298030">
    <property type="component" value="Unassembled WGS sequence"/>
</dbReference>
<protein>
    <submittedName>
        <fullName evidence="2">Uncharacterized protein</fullName>
    </submittedName>
</protein>
<organism evidence="2 3">
    <name type="scientific">Coprinellus micaceus</name>
    <name type="common">Glistening ink-cap mushroom</name>
    <name type="synonym">Coprinus micaceus</name>
    <dbReference type="NCBI Taxonomy" id="71717"/>
    <lineage>
        <taxon>Eukaryota</taxon>
        <taxon>Fungi</taxon>
        <taxon>Dikarya</taxon>
        <taxon>Basidiomycota</taxon>
        <taxon>Agaricomycotina</taxon>
        <taxon>Agaricomycetes</taxon>
        <taxon>Agaricomycetidae</taxon>
        <taxon>Agaricales</taxon>
        <taxon>Agaricineae</taxon>
        <taxon>Psathyrellaceae</taxon>
        <taxon>Coprinellus</taxon>
    </lineage>
</organism>
<dbReference type="EMBL" id="QPFP01000070">
    <property type="protein sequence ID" value="TEB24134.1"/>
    <property type="molecule type" value="Genomic_DNA"/>
</dbReference>
<gene>
    <name evidence="2" type="ORF">FA13DRAFT_1739501</name>
</gene>
<name>A0A4Y7SR78_COPMI</name>